<proteinExistence type="predicted"/>
<organism evidence="1 2">
    <name type="scientific">Thalassotalea mangrovi</name>
    <dbReference type="NCBI Taxonomy" id="2572245"/>
    <lineage>
        <taxon>Bacteria</taxon>
        <taxon>Pseudomonadati</taxon>
        <taxon>Pseudomonadota</taxon>
        <taxon>Gammaproteobacteria</taxon>
        <taxon>Alteromonadales</taxon>
        <taxon>Colwelliaceae</taxon>
        <taxon>Thalassotalea</taxon>
    </lineage>
</organism>
<protein>
    <submittedName>
        <fullName evidence="1">Uncharacterized protein</fullName>
    </submittedName>
</protein>
<keyword evidence="2" id="KW-1185">Reference proteome</keyword>
<evidence type="ECO:0000313" key="2">
    <source>
        <dbReference type="Proteomes" id="UP000307999"/>
    </source>
</evidence>
<dbReference type="OrthoDB" id="5291451at2"/>
<reference evidence="1 2" key="1">
    <citation type="submission" date="2019-04" db="EMBL/GenBank/DDBJ databases">
        <title>Thalassotalea guangxiensis sp. nov., isolated from sediment of the coastal wetland.</title>
        <authorList>
            <person name="Zheng S."/>
            <person name="Zhang D."/>
        </authorList>
    </citation>
    <scope>NUCLEOTIDE SEQUENCE [LARGE SCALE GENOMIC DNA]</scope>
    <source>
        <strain evidence="1 2">ZS-4</strain>
    </source>
</reference>
<gene>
    <name evidence="1" type="ORF">E8M12_02740</name>
</gene>
<dbReference type="AlphaFoldDB" id="A0A4U1B9X6"/>
<dbReference type="PROSITE" id="PS51257">
    <property type="entry name" value="PROKAR_LIPOPROTEIN"/>
    <property type="match status" value="1"/>
</dbReference>
<dbReference type="Proteomes" id="UP000307999">
    <property type="component" value="Unassembled WGS sequence"/>
</dbReference>
<dbReference type="EMBL" id="SWDB01000004">
    <property type="protein sequence ID" value="TKB47194.1"/>
    <property type="molecule type" value="Genomic_DNA"/>
</dbReference>
<accession>A0A4U1B9X6</accession>
<evidence type="ECO:0000313" key="1">
    <source>
        <dbReference type="EMBL" id="TKB47194.1"/>
    </source>
</evidence>
<name>A0A4U1B9X6_9GAMM</name>
<dbReference type="RefSeq" id="WP_136734544.1">
    <property type="nucleotide sequence ID" value="NZ_SWDB01000004.1"/>
</dbReference>
<comment type="caution">
    <text evidence="1">The sequence shown here is derived from an EMBL/GenBank/DDBJ whole genome shotgun (WGS) entry which is preliminary data.</text>
</comment>
<sequence length="276" mass="31099">MRLFIASIIISLCLLGACSDSIEDQINVQLPLTEQKLAELKQALSDGEVENAVLIQQYANKLLTLNPKLEQPVAVLIRNAGSEGQLYKRLYERLQTVSFQSDLFVSEELRYQELLNIYQAADPILFSDALSDPLNVLADLSQGQLQRVNAETKSLTLQKNQAEDFGAAALLIAHPAFGTWQTNSENEVTWQWFNRTKPLSTLLKRSSVDYEEWAKYRDYSFYADIGRSRYSSVFTLARQTEIEEELSSPGAFALQRFGDSDLSAPGLVLKSGYHQF</sequence>